<dbReference type="Proteomes" id="UP000281553">
    <property type="component" value="Unassembled WGS sequence"/>
</dbReference>
<dbReference type="InterPro" id="IPR027417">
    <property type="entry name" value="P-loop_NTPase"/>
</dbReference>
<keyword evidence="3" id="KW-0418">Kinase</keyword>
<dbReference type="PANTHER" id="PTHR23117:SF13">
    <property type="entry name" value="GUANYLATE KINASE"/>
    <property type="match status" value="1"/>
</dbReference>
<dbReference type="InterPro" id="IPR008145">
    <property type="entry name" value="GK/Ca_channel_bsu"/>
</dbReference>
<dbReference type="InterPro" id="IPR008144">
    <property type="entry name" value="Guanylate_kin-like_dom"/>
</dbReference>
<comment type="similarity">
    <text evidence="1">Belongs to the guanylate kinase family.</text>
</comment>
<dbReference type="AlphaFoldDB" id="A0A3P7P387"/>
<gene>
    <name evidence="6" type="ORF">DILT_LOCUS18073</name>
</gene>
<evidence type="ECO:0000256" key="4">
    <source>
        <dbReference type="SAM" id="Phobius"/>
    </source>
</evidence>
<accession>A0A3P7P387</accession>
<keyword evidence="4" id="KW-1133">Transmembrane helix</keyword>
<proteinExistence type="inferred from homology"/>
<evidence type="ECO:0000256" key="3">
    <source>
        <dbReference type="ARBA" id="ARBA00022777"/>
    </source>
</evidence>
<name>A0A3P7P387_DIBLA</name>
<feature type="transmembrane region" description="Helical" evidence="4">
    <location>
        <begin position="94"/>
        <end position="113"/>
    </location>
</feature>
<dbReference type="OrthoDB" id="6334211at2759"/>
<keyword evidence="2" id="KW-0808">Transferase</keyword>
<dbReference type="SMART" id="SM00072">
    <property type="entry name" value="GuKc"/>
    <property type="match status" value="1"/>
</dbReference>
<dbReference type="PROSITE" id="PS00856">
    <property type="entry name" value="GUANYLATE_KINASE_1"/>
    <property type="match status" value="1"/>
</dbReference>
<evidence type="ECO:0000313" key="6">
    <source>
        <dbReference type="EMBL" id="VDN39937.1"/>
    </source>
</evidence>
<dbReference type="GO" id="GO:0004385">
    <property type="term" value="F:GMP kinase activity"/>
    <property type="evidence" value="ECO:0007669"/>
    <property type="project" value="TreeGrafter"/>
</dbReference>
<sequence length="137" mass="15364">MSALRPVVLSGPSGAGKSTLLKKLTENYPTCFAFSVSCTSRKPREGEVDGKDYQFVSVEDMKRGISEGKFLEYATFAGNMYGTPREAVTSVSWFIYWLYNTSIAYSYIVLVTISRMFRRTTQFELCLTFNVPSIVAS</sequence>
<feature type="domain" description="Guanylate kinase-like" evidence="5">
    <location>
        <begin position="4"/>
        <end position="91"/>
    </location>
</feature>
<evidence type="ECO:0000256" key="1">
    <source>
        <dbReference type="ARBA" id="ARBA00005790"/>
    </source>
</evidence>
<evidence type="ECO:0000313" key="7">
    <source>
        <dbReference type="Proteomes" id="UP000281553"/>
    </source>
</evidence>
<dbReference type="GO" id="GO:0005829">
    <property type="term" value="C:cytosol"/>
    <property type="evidence" value="ECO:0007669"/>
    <property type="project" value="TreeGrafter"/>
</dbReference>
<dbReference type="Pfam" id="PF00625">
    <property type="entry name" value="Guanylate_kin"/>
    <property type="match status" value="1"/>
</dbReference>
<dbReference type="PANTHER" id="PTHR23117">
    <property type="entry name" value="GUANYLATE KINASE-RELATED"/>
    <property type="match status" value="1"/>
</dbReference>
<keyword evidence="4" id="KW-0812">Transmembrane</keyword>
<evidence type="ECO:0000259" key="5">
    <source>
        <dbReference type="PROSITE" id="PS50052"/>
    </source>
</evidence>
<dbReference type="PROSITE" id="PS50052">
    <property type="entry name" value="GUANYLATE_KINASE_2"/>
    <property type="match status" value="1"/>
</dbReference>
<reference evidence="6 7" key="1">
    <citation type="submission" date="2018-11" db="EMBL/GenBank/DDBJ databases">
        <authorList>
            <consortium name="Pathogen Informatics"/>
        </authorList>
    </citation>
    <scope>NUCLEOTIDE SEQUENCE [LARGE SCALE GENOMIC DNA]</scope>
</reference>
<protein>
    <recommendedName>
        <fullName evidence="5">Guanylate kinase-like domain-containing protein</fullName>
    </recommendedName>
</protein>
<keyword evidence="7" id="KW-1185">Reference proteome</keyword>
<dbReference type="CDD" id="cd00071">
    <property type="entry name" value="GMPK"/>
    <property type="match status" value="1"/>
</dbReference>
<organism evidence="6 7">
    <name type="scientific">Dibothriocephalus latus</name>
    <name type="common">Fish tapeworm</name>
    <name type="synonym">Diphyllobothrium latum</name>
    <dbReference type="NCBI Taxonomy" id="60516"/>
    <lineage>
        <taxon>Eukaryota</taxon>
        <taxon>Metazoa</taxon>
        <taxon>Spiralia</taxon>
        <taxon>Lophotrochozoa</taxon>
        <taxon>Platyhelminthes</taxon>
        <taxon>Cestoda</taxon>
        <taxon>Eucestoda</taxon>
        <taxon>Diphyllobothriidea</taxon>
        <taxon>Diphyllobothriidae</taxon>
        <taxon>Dibothriocephalus</taxon>
    </lineage>
</organism>
<dbReference type="Gene3D" id="3.40.50.300">
    <property type="entry name" value="P-loop containing nucleotide triphosphate hydrolases"/>
    <property type="match status" value="1"/>
</dbReference>
<dbReference type="InterPro" id="IPR020590">
    <property type="entry name" value="Guanylate_kinase_CS"/>
</dbReference>
<dbReference type="EMBL" id="UYRU01097132">
    <property type="protein sequence ID" value="VDN39937.1"/>
    <property type="molecule type" value="Genomic_DNA"/>
</dbReference>
<dbReference type="SUPFAM" id="SSF52540">
    <property type="entry name" value="P-loop containing nucleoside triphosphate hydrolases"/>
    <property type="match status" value="1"/>
</dbReference>
<keyword evidence="4" id="KW-0472">Membrane</keyword>
<evidence type="ECO:0000256" key="2">
    <source>
        <dbReference type="ARBA" id="ARBA00022679"/>
    </source>
</evidence>